<keyword evidence="10" id="KW-0448">Lipopolysaccharide biosynthesis</keyword>
<protein>
    <recommendedName>
        <fullName evidence="6">3-deoxy-D-manno-octulosonate 8-phosphate phosphatase KdsC</fullName>
        <ecNumber evidence="5">3.1.3.45</ecNumber>
    </recommendedName>
    <alternativeName>
        <fullName evidence="11">KDO 8-P phosphatase</fullName>
    </alternativeName>
</protein>
<dbReference type="GO" id="GO:0008781">
    <property type="term" value="F:N-acylneuraminate cytidylyltransferase activity"/>
    <property type="evidence" value="ECO:0007669"/>
    <property type="project" value="TreeGrafter"/>
</dbReference>
<dbReference type="InterPro" id="IPR050793">
    <property type="entry name" value="CMP-NeuNAc_synthase"/>
</dbReference>
<dbReference type="SFLD" id="SFLDG01136">
    <property type="entry name" value="C1.6:_Phosphoserine_Phosphatas"/>
    <property type="match status" value="1"/>
</dbReference>
<sequence length="187" mass="20314">MPSFEVSDEVLKLASKVKLVLFDVDGVLTDARLILGDDGQEYKAFNSKDGHGIKMLQRNGVAAGIITGRSSKVVEHRVRDLGIRHVYQGCKEKLPVYRRLLTELGLRPEETAFVGDDVVDLPILLQVGLAIAVQDAHPLVRRHVHWVTPSGGGQGAAREVCEMILDAQGTYSAEMLRYFPGGGAAAP</sequence>
<evidence type="ECO:0000256" key="5">
    <source>
        <dbReference type="ARBA" id="ARBA00013066"/>
    </source>
</evidence>
<dbReference type="InterPro" id="IPR010023">
    <property type="entry name" value="KdsC_fam"/>
</dbReference>
<feature type="binding site" evidence="12">
    <location>
        <position position="25"/>
    </location>
    <ligand>
        <name>substrate</name>
    </ligand>
</feature>
<keyword evidence="7 12" id="KW-0479">Metal-binding</keyword>
<evidence type="ECO:0000256" key="11">
    <source>
        <dbReference type="ARBA" id="ARBA00031051"/>
    </source>
</evidence>
<comment type="subunit">
    <text evidence="4">Homotetramer.</text>
</comment>
<dbReference type="PANTHER" id="PTHR21485:SF6">
    <property type="entry name" value="N-ACYLNEURAMINATE CYTIDYLYLTRANSFERASE-RELATED"/>
    <property type="match status" value="1"/>
</dbReference>
<feature type="binding site" evidence="12">
    <location>
        <position position="116"/>
    </location>
    <ligand>
        <name>Mg(2+)</name>
        <dbReference type="ChEBI" id="CHEBI:18420"/>
    </ligand>
</feature>
<keyword evidence="8" id="KW-0378">Hydrolase</keyword>
<dbReference type="EMBL" id="MFSU01000013">
    <property type="protein sequence ID" value="OGI48972.1"/>
    <property type="molecule type" value="Genomic_DNA"/>
</dbReference>
<reference evidence="13 14" key="1">
    <citation type="journal article" date="2016" name="Nat. Commun.">
        <title>Thousands of microbial genomes shed light on interconnected biogeochemical processes in an aquifer system.</title>
        <authorList>
            <person name="Anantharaman K."/>
            <person name="Brown C.T."/>
            <person name="Hug L.A."/>
            <person name="Sharon I."/>
            <person name="Castelle C.J."/>
            <person name="Probst A.J."/>
            <person name="Thomas B.C."/>
            <person name="Singh A."/>
            <person name="Wilkins M.J."/>
            <person name="Karaoz U."/>
            <person name="Brodie E.L."/>
            <person name="Williams K.H."/>
            <person name="Hubbard S.S."/>
            <person name="Banfield J.F."/>
        </authorList>
    </citation>
    <scope>NUCLEOTIDE SEQUENCE [LARGE SCALE GENOMIC DNA]</scope>
</reference>
<comment type="similarity">
    <text evidence="3">Belongs to the KdsC family.</text>
</comment>
<dbReference type="PIRSF" id="PIRSF006118">
    <property type="entry name" value="KDO8-P_Ptase"/>
    <property type="match status" value="1"/>
</dbReference>
<dbReference type="AlphaFoldDB" id="A0A1F6TV90"/>
<evidence type="ECO:0000256" key="7">
    <source>
        <dbReference type="ARBA" id="ARBA00022723"/>
    </source>
</evidence>
<dbReference type="GO" id="GO:0009103">
    <property type="term" value="P:lipopolysaccharide biosynthetic process"/>
    <property type="evidence" value="ECO:0007669"/>
    <property type="project" value="UniProtKB-KW"/>
</dbReference>
<comment type="catalytic activity">
    <reaction evidence="1">
        <text>3-deoxy-alpha-D-manno-2-octulosonate-8-phosphate + H2O = 3-deoxy-alpha-D-manno-oct-2-ulosonate + phosphate</text>
        <dbReference type="Rhea" id="RHEA:11500"/>
        <dbReference type="ChEBI" id="CHEBI:15377"/>
        <dbReference type="ChEBI" id="CHEBI:43474"/>
        <dbReference type="ChEBI" id="CHEBI:85985"/>
        <dbReference type="ChEBI" id="CHEBI:85986"/>
        <dbReference type="EC" id="3.1.3.45"/>
    </reaction>
</comment>
<dbReference type="InterPro" id="IPR006549">
    <property type="entry name" value="HAD-SF_hydro_IIIA"/>
</dbReference>
<proteinExistence type="inferred from homology"/>
<evidence type="ECO:0000256" key="12">
    <source>
        <dbReference type="PIRSR" id="PIRSR006118-2"/>
    </source>
</evidence>
<gene>
    <name evidence="13" type="ORF">A2151_08840</name>
</gene>
<evidence type="ECO:0000256" key="4">
    <source>
        <dbReference type="ARBA" id="ARBA00011881"/>
    </source>
</evidence>
<comment type="cofactor">
    <cofactor evidence="2 12">
        <name>Mg(2+)</name>
        <dbReference type="ChEBI" id="CHEBI:18420"/>
    </cofactor>
</comment>
<evidence type="ECO:0000256" key="2">
    <source>
        <dbReference type="ARBA" id="ARBA00001946"/>
    </source>
</evidence>
<dbReference type="NCBIfam" id="TIGR01670">
    <property type="entry name" value="KdsC-phosphatas"/>
    <property type="match status" value="1"/>
</dbReference>
<dbReference type="FunFam" id="3.40.50.1000:FF:000029">
    <property type="entry name" value="3-deoxy-D-manno-octulosonate 8-phosphate phosphatase KdsC"/>
    <property type="match status" value="1"/>
</dbReference>
<dbReference type="NCBIfam" id="TIGR01662">
    <property type="entry name" value="HAD-SF-IIIA"/>
    <property type="match status" value="1"/>
</dbReference>
<dbReference type="SUPFAM" id="SSF56784">
    <property type="entry name" value="HAD-like"/>
    <property type="match status" value="1"/>
</dbReference>
<organism evidence="13 14">
    <name type="scientific">Candidatus Muproteobacteria bacterium RBG_16_65_34</name>
    <dbReference type="NCBI Taxonomy" id="1817760"/>
    <lineage>
        <taxon>Bacteria</taxon>
        <taxon>Pseudomonadati</taxon>
        <taxon>Pseudomonadota</taxon>
        <taxon>Candidatus Muproteobacteria</taxon>
    </lineage>
</organism>
<dbReference type="GO" id="GO:0046872">
    <property type="term" value="F:metal ion binding"/>
    <property type="evidence" value="ECO:0007669"/>
    <property type="project" value="UniProtKB-KW"/>
</dbReference>
<evidence type="ECO:0000313" key="14">
    <source>
        <dbReference type="Proteomes" id="UP000178885"/>
    </source>
</evidence>
<evidence type="ECO:0000256" key="1">
    <source>
        <dbReference type="ARBA" id="ARBA00000898"/>
    </source>
</evidence>
<dbReference type="PANTHER" id="PTHR21485">
    <property type="entry name" value="HAD SUPERFAMILY MEMBERS CMAS AND KDSC"/>
    <property type="match status" value="1"/>
</dbReference>
<evidence type="ECO:0000313" key="13">
    <source>
        <dbReference type="EMBL" id="OGI48972.1"/>
    </source>
</evidence>
<keyword evidence="9 12" id="KW-0460">Magnesium</keyword>
<dbReference type="Pfam" id="PF00702">
    <property type="entry name" value="Hydrolase"/>
    <property type="match status" value="1"/>
</dbReference>
<evidence type="ECO:0000256" key="9">
    <source>
        <dbReference type="ARBA" id="ARBA00022842"/>
    </source>
</evidence>
<name>A0A1F6TV90_9PROT</name>
<dbReference type="CDD" id="cd01630">
    <property type="entry name" value="HAD_KDO-like"/>
    <property type="match status" value="1"/>
</dbReference>
<evidence type="ECO:0000256" key="6">
    <source>
        <dbReference type="ARBA" id="ARBA00020092"/>
    </source>
</evidence>
<evidence type="ECO:0000256" key="8">
    <source>
        <dbReference type="ARBA" id="ARBA00022801"/>
    </source>
</evidence>
<evidence type="ECO:0000256" key="10">
    <source>
        <dbReference type="ARBA" id="ARBA00022985"/>
    </source>
</evidence>
<accession>A0A1F6TV90</accession>
<dbReference type="STRING" id="1817760.A2151_08840"/>
<feature type="binding site" evidence="12">
    <location>
        <position position="23"/>
    </location>
    <ligand>
        <name>Mg(2+)</name>
        <dbReference type="ChEBI" id="CHEBI:18420"/>
    </ligand>
</feature>
<dbReference type="Gene3D" id="3.40.50.1000">
    <property type="entry name" value="HAD superfamily/HAD-like"/>
    <property type="match status" value="1"/>
</dbReference>
<comment type="caution">
    <text evidence="13">The sequence shown here is derived from an EMBL/GenBank/DDBJ whole genome shotgun (WGS) entry which is preliminary data.</text>
</comment>
<dbReference type="SFLD" id="SFLDG01138">
    <property type="entry name" value="C1.6.2:_Deoxy-d-mannose-octulo"/>
    <property type="match status" value="1"/>
</dbReference>
<evidence type="ECO:0000256" key="3">
    <source>
        <dbReference type="ARBA" id="ARBA00005893"/>
    </source>
</evidence>
<dbReference type="EC" id="3.1.3.45" evidence="5"/>
<dbReference type="Proteomes" id="UP000178885">
    <property type="component" value="Unassembled WGS sequence"/>
</dbReference>
<dbReference type="InterPro" id="IPR036412">
    <property type="entry name" value="HAD-like_sf"/>
</dbReference>
<dbReference type="GO" id="GO:0019143">
    <property type="term" value="F:3-deoxy-manno-octulosonate-8-phosphatase activity"/>
    <property type="evidence" value="ECO:0007669"/>
    <property type="project" value="UniProtKB-EC"/>
</dbReference>
<dbReference type="SFLD" id="SFLDS00003">
    <property type="entry name" value="Haloacid_Dehalogenase"/>
    <property type="match status" value="1"/>
</dbReference>
<dbReference type="InterPro" id="IPR023214">
    <property type="entry name" value="HAD_sf"/>
</dbReference>